<comment type="similarity">
    <text evidence="2">Belongs to the ERG4/ERG24 family.</text>
</comment>
<dbReference type="Proteomes" id="UP000012073">
    <property type="component" value="Unassembled WGS sequence"/>
</dbReference>
<feature type="transmembrane region" description="Helical" evidence="19">
    <location>
        <begin position="228"/>
        <end position="246"/>
    </location>
</feature>
<evidence type="ECO:0000256" key="19">
    <source>
        <dbReference type="SAM" id="Phobius"/>
    </source>
</evidence>
<reference evidence="21" key="1">
    <citation type="journal article" date="2013" name="Proc. Natl. Acad. Sci. U.S.A.">
        <title>Genome structure and metabolic features in the red seaweed Chondrus crispus shed light on evolution of the Archaeplastida.</title>
        <authorList>
            <person name="Collen J."/>
            <person name="Porcel B."/>
            <person name="Carre W."/>
            <person name="Ball S.G."/>
            <person name="Chaparro C."/>
            <person name="Tonon T."/>
            <person name="Barbeyron T."/>
            <person name="Michel G."/>
            <person name="Noel B."/>
            <person name="Valentin K."/>
            <person name="Elias M."/>
            <person name="Artiguenave F."/>
            <person name="Arun A."/>
            <person name="Aury J.M."/>
            <person name="Barbosa-Neto J.F."/>
            <person name="Bothwell J.H."/>
            <person name="Bouget F.Y."/>
            <person name="Brillet L."/>
            <person name="Cabello-Hurtado F."/>
            <person name="Capella-Gutierrez S."/>
            <person name="Charrier B."/>
            <person name="Cladiere L."/>
            <person name="Cock J.M."/>
            <person name="Coelho S.M."/>
            <person name="Colleoni C."/>
            <person name="Czjzek M."/>
            <person name="Da Silva C."/>
            <person name="Delage L."/>
            <person name="Denoeud F."/>
            <person name="Deschamps P."/>
            <person name="Dittami S.M."/>
            <person name="Gabaldon T."/>
            <person name="Gachon C.M."/>
            <person name="Groisillier A."/>
            <person name="Herve C."/>
            <person name="Jabbari K."/>
            <person name="Katinka M."/>
            <person name="Kloareg B."/>
            <person name="Kowalczyk N."/>
            <person name="Labadie K."/>
            <person name="Leblanc C."/>
            <person name="Lopez P.J."/>
            <person name="McLachlan D.H."/>
            <person name="Meslet-Cladiere L."/>
            <person name="Moustafa A."/>
            <person name="Nehr Z."/>
            <person name="Nyvall Collen P."/>
            <person name="Panaud O."/>
            <person name="Partensky F."/>
            <person name="Poulain J."/>
            <person name="Rensing S.A."/>
            <person name="Rousvoal S."/>
            <person name="Samson G."/>
            <person name="Symeonidi A."/>
            <person name="Weissenbach J."/>
            <person name="Zambounis A."/>
            <person name="Wincker P."/>
            <person name="Boyen C."/>
        </authorList>
    </citation>
    <scope>NUCLEOTIDE SEQUENCE [LARGE SCALE GENOMIC DNA]</scope>
    <source>
        <strain evidence="21">cv. Stackhouse</strain>
    </source>
</reference>
<comment type="subcellular location">
    <subcellularLocation>
        <location evidence="1">Membrane</location>
        <topology evidence="1">Multi-pass membrane protein</topology>
    </subcellularLocation>
</comment>
<proteinExistence type="inferred from homology"/>
<evidence type="ECO:0000256" key="10">
    <source>
        <dbReference type="ARBA" id="ARBA00023011"/>
    </source>
</evidence>
<evidence type="ECO:0000256" key="8">
    <source>
        <dbReference type="ARBA" id="ARBA00022989"/>
    </source>
</evidence>
<dbReference type="OMA" id="PNYMGDL"/>
<evidence type="ECO:0000256" key="18">
    <source>
        <dbReference type="ARBA" id="ARBA00069705"/>
    </source>
</evidence>
<dbReference type="RefSeq" id="XP_005715240.1">
    <property type="nucleotide sequence ID" value="XM_005715183.1"/>
</dbReference>
<feature type="transmembrane region" description="Helical" evidence="19">
    <location>
        <begin position="327"/>
        <end position="351"/>
    </location>
</feature>
<feature type="transmembrane region" description="Helical" evidence="19">
    <location>
        <begin position="36"/>
        <end position="56"/>
    </location>
</feature>
<accession>R7QDA0</accession>
<dbReference type="Gene3D" id="1.20.120.1630">
    <property type="match status" value="1"/>
</dbReference>
<dbReference type="AlphaFoldDB" id="R7QDA0"/>
<dbReference type="PhylomeDB" id="R7QDA0"/>
<evidence type="ECO:0000256" key="14">
    <source>
        <dbReference type="ARBA" id="ARBA00023221"/>
    </source>
</evidence>
<evidence type="ECO:0000256" key="9">
    <source>
        <dbReference type="ARBA" id="ARBA00023002"/>
    </source>
</evidence>
<evidence type="ECO:0000256" key="3">
    <source>
        <dbReference type="ARBA" id="ARBA00012413"/>
    </source>
</evidence>
<evidence type="ECO:0000256" key="7">
    <source>
        <dbReference type="ARBA" id="ARBA00022955"/>
    </source>
</evidence>
<dbReference type="GO" id="GO:0005789">
    <property type="term" value="C:endoplasmic reticulum membrane"/>
    <property type="evidence" value="ECO:0007669"/>
    <property type="project" value="TreeGrafter"/>
</dbReference>
<feature type="transmembrane region" description="Helical" evidence="19">
    <location>
        <begin position="107"/>
        <end position="127"/>
    </location>
</feature>
<evidence type="ECO:0000256" key="12">
    <source>
        <dbReference type="ARBA" id="ARBA00023136"/>
    </source>
</evidence>
<keyword evidence="4" id="KW-0444">Lipid biosynthesis</keyword>
<keyword evidence="10" id="KW-0756">Sterol biosynthesis</keyword>
<dbReference type="EMBL" id="HG001729">
    <property type="protein sequence ID" value="CDF35421.1"/>
    <property type="molecule type" value="Genomic_DNA"/>
</dbReference>
<dbReference type="InterPro" id="IPR001171">
    <property type="entry name" value="ERG24_DHCR-like"/>
</dbReference>
<dbReference type="STRING" id="2769.R7QDA0"/>
<keyword evidence="6" id="KW-0521">NADP</keyword>
<keyword evidence="13" id="KW-1207">Sterol metabolism</keyword>
<dbReference type="PANTHER" id="PTHR21257">
    <property type="entry name" value="DELTA(14)-STEROL REDUCTASE"/>
    <property type="match status" value="1"/>
</dbReference>
<sequence length="388" mass="44174">MKWAHGYLLLCSATFAVLFRDLLPLLPYARLPVPTVPVVLAFLGYVATLAVLGAFLPGKTYAGAVLPDGSRLTYKCNGLQVVGVVVTALAVAHWSAYWRATWVVHHYAQLLLVANAFALALSVYLCVAGRLRRPRNWLRSTSLLADFVMGAELNPTVLAIDVKFFSYRPAMAGWLIVNLSFLAKQLDHLGFITSRMLLYQLVTAWYIWDYFVHEPKIVSTWDIIAEHFGLMLVWGDYVFIVFAFSVQNFFLLDDTRPLSYLEVALIAITFSLGFAVFRGANSQKHQFKTQPKTHIWGKPPITVGDRLLASGFWGIARHMNYTGDLMLALSFSLPCGRASPLAYFYFFYLLLLTVHREMRDDQRCSRKYKSLWDEYCLQVPYRMVPFVY</sequence>
<dbReference type="EC" id="1.3.1.70" evidence="3"/>
<evidence type="ECO:0000256" key="11">
    <source>
        <dbReference type="ARBA" id="ARBA00023098"/>
    </source>
</evidence>
<dbReference type="FunFam" id="1.20.120.1630:FF:000011">
    <property type="entry name" value="Delta(14)-sterol reductase"/>
    <property type="match status" value="1"/>
</dbReference>
<evidence type="ECO:0000256" key="13">
    <source>
        <dbReference type="ARBA" id="ARBA00023166"/>
    </source>
</evidence>
<evidence type="ECO:0000313" key="20">
    <source>
        <dbReference type="EMBL" id="CDF35421.1"/>
    </source>
</evidence>
<dbReference type="GO" id="GO:0050613">
    <property type="term" value="F:Delta14-sterol reductase activity"/>
    <property type="evidence" value="ECO:0007669"/>
    <property type="project" value="UniProtKB-EC"/>
</dbReference>
<dbReference type="OrthoDB" id="5326588at2759"/>
<dbReference type="GeneID" id="17322939"/>
<feature type="transmembrane region" description="Helical" evidence="19">
    <location>
        <begin position="258"/>
        <end position="277"/>
    </location>
</feature>
<organism evidence="20 21">
    <name type="scientific">Chondrus crispus</name>
    <name type="common">Carrageen Irish moss</name>
    <name type="synonym">Polymorpha crispa</name>
    <dbReference type="NCBI Taxonomy" id="2769"/>
    <lineage>
        <taxon>Eukaryota</taxon>
        <taxon>Rhodophyta</taxon>
        <taxon>Florideophyceae</taxon>
        <taxon>Rhodymeniophycidae</taxon>
        <taxon>Gigartinales</taxon>
        <taxon>Gigartinaceae</taxon>
        <taxon>Chondrus</taxon>
    </lineage>
</organism>
<keyword evidence="14" id="KW-0753">Steroid metabolism</keyword>
<dbReference type="Pfam" id="PF01222">
    <property type="entry name" value="ERG4_ERG24"/>
    <property type="match status" value="1"/>
</dbReference>
<feature type="transmembrane region" description="Helical" evidence="19">
    <location>
        <begin position="77"/>
        <end position="95"/>
    </location>
</feature>
<evidence type="ECO:0000256" key="16">
    <source>
        <dbReference type="ARBA" id="ARBA00031227"/>
    </source>
</evidence>
<keyword evidence="12 19" id="KW-0472">Membrane</keyword>
<evidence type="ECO:0000256" key="5">
    <source>
        <dbReference type="ARBA" id="ARBA00022692"/>
    </source>
</evidence>
<keyword evidence="5 19" id="KW-0812">Transmembrane</keyword>
<evidence type="ECO:0000256" key="2">
    <source>
        <dbReference type="ARBA" id="ARBA00005402"/>
    </source>
</evidence>
<keyword evidence="9" id="KW-0560">Oxidoreductase</keyword>
<keyword evidence="21" id="KW-1185">Reference proteome</keyword>
<dbReference type="GO" id="GO:0016126">
    <property type="term" value="P:sterol biosynthetic process"/>
    <property type="evidence" value="ECO:0007669"/>
    <property type="project" value="UniProtKB-KW"/>
</dbReference>
<feature type="transmembrane region" description="Helical" evidence="19">
    <location>
        <begin position="189"/>
        <end position="208"/>
    </location>
</feature>
<evidence type="ECO:0000256" key="15">
    <source>
        <dbReference type="ARBA" id="ARBA00030165"/>
    </source>
</evidence>
<keyword evidence="8 19" id="KW-1133">Transmembrane helix</keyword>
<evidence type="ECO:0000256" key="1">
    <source>
        <dbReference type="ARBA" id="ARBA00004141"/>
    </source>
</evidence>
<dbReference type="Gramene" id="CDF35421">
    <property type="protein sequence ID" value="CDF35421"/>
    <property type="gene ID" value="CHC_T00003466001"/>
</dbReference>
<dbReference type="PANTHER" id="PTHR21257:SF52">
    <property type="entry name" value="DELTA(14)-STEROL REDUCTASE TM7SF2"/>
    <property type="match status" value="1"/>
</dbReference>
<name>R7QDA0_CHOCR</name>
<gene>
    <name evidence="20" type="ORF">CHC_T00003466001</name>
</gene>
<protein>
    <recommendedName>
        <fullName evidence="18">Delta(14)-sterol reductase</fullName>
        <ecNumber evidence="3">1.3.1.70</ecNumber>
    </recommendedName>
    <alternativeName>
        <fullName evidence="15">C-14 sterol reductase</fullName>
    </alternativeName>
    <alternativeName>
        <fullName evidence="16">Sterol C14-reductase</fullName>
    </alternativeName>
</protein>
<keyword evidence="11" id="KW-0443">Lipid metabolism</keyword>
<evidence type="ECO:0000256" key="17">
    <source>
        <dbReference type="ARBA" id="ARBA00060577"/>
    </source>
</evidence>
<evidence type="ECO:0000313" key="21">
    <source>
        <dbReference type="Proteomes" id="UP000012073"/>
    </source>
</evidence>
<evidence type="ECO:0000256" key="6">
    <source>
        <dbReference type="ARBA" id="ARBA00022857"/>
    </source>
</evidence>
<comment type="pathway">
    <text evidence="17">Steroid biosynthesis.</text>
</comment>
<dbReference type="KEGG" id="ccp:CHC_T00003466001"/>
<evidence type="ECO:0000256" key="4">
    <source>
        <dbReference type="ARBA" id="ARBA00022516"/>
    </source>
</evidence>
<keyword evidence="7" id="KW-0752">Steroid biosynthesis</keyword>